<keyword evidence="4 7" id="KW-0808">Transferase</keyword>
<keyword evidence="6 7" id="KW-0414">Isoprene biosynthesis</keyword>
<dbReference type="EMBL" id="JACOFZ010000001">
    <property type="protein sequence ID" value="MBC3879879.1"/>
    <property type="molecule type" value="Genomic_DNA"/>
</dbReference>
<evidence type="ECO:0000256" key="7">
    <source>
        <dbReference type="HAMAP-Rule" id="MF_00108"/>
    </source>
</evidence>
<evidence type="ECO:0000256" key="2">
    <source>
        <dbReference type="ARBA" id="ARBA00004787"/>
    </source>
</evidence>
<comment type="caution">
    <text evidence="8">The sequence shown here is derived from an EMBL/GenBank/DDBJ whole genome shotgun (WGS) entry which is preliminary data.</text>
</comment>
<evidence type="ECO:0000256" key="3">
    <source>
        <dbReference type="ARBA" id="ARBA00009789"/>
    </source>
</evidence>
<comment type="pathway">
    <text evidence="2 7">Isoprenoid biosynthesis; isopentenyl diphosphate biosynthesis via DXP pathway; isopentenyl diphosphate from 1-deoxy-D-xylulose 5-phosphate: step 2/6.</text>
</comment>
<feature type="site" description="Transition state stabilizer" evidence="7">
    <location>
        <position position="21"/>
    </location>
</feature>
<dbReference type="InterPro" id="IPR029044">
    <property type="entry name" value="Nucleotide-diphossugar_trans"/>
</dbReference>
<dbReference type="PANTHER" id="PTHR32125:SF4">
    <property type="entry name" value="2-C-METHYL-D-ERYTHRITOL 4-PHOSPHATE CYTIDYLYLTRANSFERASE, CHLOROPLASTIC"/>
    <property type="match status" value="1"/>
</dbReference>
<proteinExistence type="inferred from homology"/>
<dbReference type="GO" id="GO:0019288">
    <property type="term" value="P:isopentenyl diphosphate biosynthetic process, methylerythritol 4-phosphate pathway"/>
    <property type="evidence" value="ECO:0007669"/>
    <property type="project" value="UniProtKB-UniRule"/>
</dbReference>
<gene>
    <name evidence="7" type="primary">ispD</name>
    <name evidence="8" type="ORF">H8K36_00695</name>
</gene>
<dbReference type="Proteomes" id="UP000627446">
    <property type="component" value="Unassembled WGS sequence"/>
</dbReference>
<dbReference type="RefSeq" id="WP_186915560.1">
    <property type="nucleotide sequence ID" value="NZ_JACOFZ010000001.1"/>
</dbReference>
<feature type="site" description="Positions MEP for the nucleophilic attack" evidence="7">
    <location>
        <position position="161"/>
    </location>
</feature>
<dbReference type="FunFam" id="3.90.550.10:FF:000003">
    <property type="entry name" value="2-C-methyl-D-erythritol 4-phosphate cytidylyltransferase"/>
    <property type="match status" value="1"/>
</dbReference>
<feature type="site" description="Transition state stabilizer" evidence="7">
    <location>
        <position position="28"/>
    </location>
</feature>
<protein>
    <recommendedName>
        <fullName evidence="7">2-C-methyl-D-erythritol 4-phosphate cytidylyltransferase</fullName>
        <ecNumber evidence="7">2.7.7.60</ecNumber>
    </recommendedName>
    <alternativeName>
        <fullName evidence="7">4-diphosphocytidyl-2C-methyl-D-erythritol synthase</fullName>
    </alternativeName>
    <alternativeName>
        <fullName evidence="7">MEP cytidylyltransferase</fullName>
        <shortName evidence="7">MCT</shortName>
    </alternativeName>
</protein>
<evidence type="ECO:0000313" key="9">
    <source>
        <dbReference type="Proteomes" id="UP000627446"/>
    </source>
</evidence>
<dbReference type="NCBIfam" id="TIGR00453">
    <property type="entry name" value="ispD"/>
    <property type="match status" value="1"/>
</dbReference>
<accession>A0A923HRS2</accession>
<comment type="similarity">
    <text evidence="3 7">Belongs to the IspD/TarI cytidylyltransferase family. IspD subfamily.</text>
</comment>
<sequence length="232" mass="25422">MHASSKTPYIALIPAAGVGSRMGNNVPKQYLEIHGKSVIAHTVQAFINSPQITHTYIVVSANDTFIDSSLPQQERSTVLRCGGSTRAETVTNGLHFLLANKLVGKDDWILVHDAARPGLTRQLIENLIQQIKDDDVGGLLALPVVDTVKRVVEGRVQTIPREGMWLAQTPQMFRANNLLSALKQAPAVTDEASAIEFMGGSPKLVEGHAHNRKLTMPDDIEYLQMVLQTRQT</sequence>
<feature type="site" description="Positions MEP for the nucleophilic attack" evidence="7">
    <location>
        <position position="213"/>
    </location>
</feature>
<dbReference type="InterPro" id="IPR034683">
    <property type="entry name" value="IspD/TarI"/>
</dbReference>
<evidence type="ECO:0000313" key="8">
    <source>
        <dbReference type="EMBL" id="MBC3879879.1"/>
    </source>
</evidence>
<comment type="function">
    <text evidence="7">Catalyzes the formation of 4-diphosphocytidyl-2-C-methyl-D-erythritol from CTP and 2-C-methyl-D-erythritol 4-phosphate (MEP).</text>
</comment>
<evidence type="ECO:0000256" key="5">
    <source>
        <dbReference type="ARBA" id="ARBA00022695"/>
    </source>
</evidence>
<dbReference type="Gene3D" id="3.90.550.10">
    <property type="entry name" value="Spore Coat Polysaccharide Biosynthesis Protein SpsA, Chain A"/>
    <property type="match status" value="1"/>
</dbReference>
<comment type="catalytic activity">
    <reaction evidence="1 7">
        <text>2-C-methyl-D-erythritol 4-phosphate + CTP + H(+) = 4-CDP-2-C-methyl-D-erythritol + diphosphate</text>
        <dbReference type="Rhea" id="RHEA:13429"/>
        <dbReference type="ChEBI" id="CHEBI:15378"/>
        <dbReference type="ChEBI" id="CHEBI:33019"/>
        <dbReference type="ChEBI" id="CHEBI:37563"/>
        <dbReference type="ChEBI" id="CHEBI:57823"/>
        <dbReference type="ChEBI" id="CHEBI:58262"/>
        <dbReference type="EC" id="2.7.7.60"/>
    </reaction>
</comment>
<dbReference type="PANTHER" id="PTHR32125">
    <property type="entry name" value="2-C-METHYL-D-ERYTHRITOL 4-PHOSPHATE CYTIDYLYLTRANSFERASE, CHLOROPLASTIC"/>
    <property type="match status" value="1"/>
</dbReference>
<keyword evidence="9" id="KW-1185">Reference proteome</keyword>
<dbReference type="InterPro" id="IPR018294">
    <property type="entry name" value="ISPD_synthase_CS"/>
</dbReference>
<dbReference type="GO" id="GO:0050518">
    <property type="term" value="F:2-C-methyl-D-erythritol 4-phosphate cytidylyltransferase activity"/>
    <property type="evidence" value="ECO:0007669"/>
    <property type="project" value="UniProtKB-UniRule"/>
</dbReference>
<dbReference type="InterPro" id="IPR050088">
    <property type="entry name" value="IspD/TarI_cytidylyltransf_bact"/>
</dbReference>
<dbReference type="SUPFAM" id="SSF53448">
    <property type="entry name" value="Nucleotide-diphospho-sugar transferases"/>
    <property type="match status" value="1"/>
</dbReference>
<dbReference type="CDD" id="cd02516">
    <property type="entry name" value="CDP-ME_synthetase"/>
    <property type="match status" value="1"/>
</dbReference>
<organism evidence="8 9">
    <name type="scientific">Undibacterium nitidum</name>
    <dbReference type="NCBI Taxonomy" id="2762298"/>
    <lineage>
        <taxon>Bacteria</taxon>
        <taxon>Pseudomonadati</taxon>
        <taxon>Pseudomonadota</taxon>
        <taxon>Betaproteobacteria</taxon>
        <taxon>Burkholderiales</taxon>
        <taxon>Oxalobacteraceae</taxon>
        <taxon>Undibacterium</taxon>
    </lineage>
</organism>
<dbReference type="HAMAP" id="MF_00108">
    <property type="entry name" value="IspD"/>
    <property type="match status" value="1"/>
</dbReference>
<reference evidence="8" key="1">
    <citation type="submission" date="2020-08" db="EMBL/GenBank/DDBJ databases">
        <title>Novel species isolated from subtropical streams in China.</title>
        <authorList>
            <person name="Lu H."/>
        </authorList>
    </citation>
    <scope>NUCLEOTIDE SEQUENCE</scope>
    <source>
        <strain evidence="8">LX22W</strain>
    </source>
</reference>
<dbReference type="PROSITE" id="PS01295">
    <property type="entry name" value="ISPD"/>
    <property type="match status" value="1"/>
</dbReference>
<dbReference type="InterPro" id="IPR001228">
    <property type="entry name" value="IspD"/>
</dbReference>
<dbReference type="EC" id="2.7.7.60" evidence="7"/>
<dbReference type="Pfam" id="PF01128">
    <property type="entry name" value="IspD"/>
    <property type="match status" value="1"/>
</dbReference>
<dbReference type="AlphaFoldDB" id="A0A923HRS2"/>
<evidence type="ECO:0000256" key="1">
    <source>
        <dbReference type="ARBA" id="ARBA00001282"/>
    </source>
</evidence>
<evidence type="ECO:0000256" key="6">
    <source>
        <dbReference type="ARBA" id="ARBA00023229"/>
    </source>
</evidence>
<name>A0A923HRS2_9BURK</name>
<evidence type="ECO:0000256" key="4">
    <source>
        <dbReference type="ARBA" id="ARBA00022679"/>
    </source>
</evidence>
<keyword evidence="5 7" id="KW-0548">Nucleotidyltransferase</keyword>